<dbReference type="Proteomes" id="UP001525890">
    <property type="component" value="Unassembled WGS sequence"/>
</dbReference>
<dbReference type="EMBL" id="JAMXFF010000004">
    <property type="protein sequence ID" value="MCT7965482.1"/>
    <property type="molecule type" value="Genomic_DNA"/>
</dbReference>
<organism evidence="1 2">
    <name type="scientific">Laspinema palackyanum D2a</name>
    <dbReference type="NCBI Taxonomy" id="2953684"/>
    <lineage>
        <taxon>Bacteria</taxon>
        <taxon>Bacillati</taxon>
        <taxon>Cyanobacteriota</taxon>
        <taxon>Cyanophyceae</taxon>
        <taxon>Oscillatoriophycideae</taxon>
        <taxon>Oscillatoriales</taxon>
        <taxon>Laspinemataceae</taxon>
        <taxon>Laspinema</taxon>
        <taxon>Laspinema palackyanum</taxon>
    </lineage>
</organism>
<evidence type="ECO:0000313" key="1">
    <source>
        <dbReference type="EMBL" id="MCT7965482.1"/>
    </source>
</evidence>
<reference evidence="1 2" key="1">
    <citation type="journal article" date="2022" name="Front. Microbiol.">
        <title>High genomic differentiation and limited gene flow indicate recent cryptic speciation within the genus Laspinema (cyanobacteria).</title>
        <authorList>
            <person name="Stanojkovic A."/>
            <person name="Skoupy S."/>
            <person name="Skaloud P."/>
            <person name="Dvorak P."/>
        </authorList>
    </citation>
    <scope>NUCLEOTIDE SEQUENCE [LARGE SCALE GENOMIC DNA]</scope>
    <source>
        <strain evidence="1 2">D2a</strain>
    </source>
</reference>
<accession>A0ABT2MPW6</accession>
<evidence type="ECO:0000313" key="2">
    <source>
        <dbReference type="Proteomes" id="UP001525890"/>
    </source>
</evidence>
<proteinExistence type="predicted"/>
<comment type="caution">
    <text evidence="1">The sequence shown here is derived from an EMBL/GenBank/DDBJ whole genome shotgun (WGS) entry which is preliminary data.</text>
</comment>
<keyword evidence="2" id="KW-1185">Reference proteome</keyword>
<dbReference type="RefSeq" id="WP_368005181.1">
    <property type="nucleotide sequence ID" value="NZ_JAMXFF010000004.1"/>
</dbReference>
<gene>
    <name evidence="1" type="ORF">NG799_03935</name>
</gene>
<name>A0ABT2MPW6_9CYAN</name>
<sequence length="74" mass="8708">MMSPLLEKVLAEVTQLDPKEQLQLVSYLVTRWQQQPELFVEKKISRKNLFGCMRGKIKMAEDFNAPLNDFAEYM</sequence>
<protein>
    <submittedName>
        <fullName evidence="1">DUF2281 domain-containing protein</fullName>
    </submittedName>
</protein>